<dbReference type="PROSITE" id="PS50089">
    <property type="entry name" value="ZF_RING_2"/>
    <property type="match status" value="1"/>
</dbReference>
<comment type="caution">
    <text evidence="4">The sequence shown here is derived from an EMBL/GenBank/DDBJ whole genome shotgun (WGS) entry which is preliminary data.</text>
</comment>
<proteinExistence type="predicted"/>
<reference evidence="4 5" key="1">
    <citation type="submission" date="2024-06" db="EMBL/GenBank/DDBJ databases">
        <title>A chromosome level genome sequence of Diviner's sage (Salvia divinorum).</title>
        <authorList>
            <person name="Ford S.A."/>
            <person name="Ro D.-K."/>
            <person name="Ness R.W."/>
            <person name="Phillips M.A."/>
        </authorList>
    </citation>
    <scope>NUCLEOTIDE SEQUENCE [LARGE SCALE GENOMIC DNA]</scope>
    <source>
        <strain evidence="4">SAF-2024a</strain>
        <tissue evidence="4">Leaf</tissue>
    </source>
</reference>
<dbReference type="PANTHER" id="PTHR46519">
    <property type="entry name" value="RING/U-BOX SUPERFAMILY PROTEIN"/>
    <property type="match status" value="1"/>
</dbReference>
<dbReference type="InterPro" id="IPR013083">
    <property type="entry name" value="Znf_RING/FYVE/PHD"/>
</dbReference>
<accession>A0ABD1GJB6</accession>
<gene>
    <name evidence="4" type="ORF">AAHA92_20993</name>
</gene>
<keyword evidence="5" id="KW-1185">Reference proteome</keyword>
<name>A0ABD1GJB6_SALDI</name>
<feature type="compositionally biased region" description="Polar residues" evidence="2">
    <location>
        <begin position="242"/>
        <end position="257"/>
    </location>
</feature>
<evidence type="ECO:0000256" key="1">
    <source>
        <dbReference type="PROSITE-ProRule" id="PRU00175"/>
    </source>
</evidence>
<feature type="region of interest" description="Disordered" evidence="2">
    <location>
        <begin position="234"/>
        <end position="265"/>
    </location>
</feature>
<dbReference type="Pfam" id="PF13920">
    <property type="entry name" value="zf-C3HC4_3"/>
    <property type="match status" value="1"/>
</dbReference>
<keyword evidence="1" id="KW-0862">Zinc</keyword>
<evidence type="ECO:0000256" key="2">
    <source>
        <dbReference type="SAM" id="MobiDB-lite"/>
    </source>
</evidence>
<keyword evidence="1" id="KW-0479">Metal-binding</keyword>
<evidence type="ECO:0000313" key="4">
    <source>
        <dbReference type="EMBL" id="KAL1544097.1"/>
    </source>
</evidence>
<feature type="domain" description="RING-type" evidence="3">
    <location>
        <begin position="446"/>
        <end position="484"/>
    </location>
</feature>
<evidence type="ECO:0000313" key="5">
    <source>
        <dbReference type="Proteomes" id="UP001567538"/>
    </source>
</evidence>
<dbReference type="EMBL" id="JBEAFC010000008">
    <property type="protein sequence ID" value="KAL1544097.1"/>
    <property type="molecule type" value="Genomic_DNA"/>
</dbReference>
<keyword evidence="1" id="KW-0863">Zinc-finger</keyword>
<protein>
    <recommendedName>
        <fullName evidence="3">RING-type domain-containing protein</fullName>
    </recommendedName>
</protein>
<dbReference type="PANTHER" id="PTHR46519:SF3">
    <property type="entry name" value="RING_U-BOX SUPERFAMILY PROTEIN"/>
    <property type="match status" value="1"/>
</dbReference>
<dbReference type="SUPFAM" id="SSF57850">
    <property type="entry name" value="RING/U-box"/>
    <property type="match status" value="1"/>
</dbReference>
<dbReference type="Proteomes" id="UP001567538">
    <property type="component" value="Unassembled WGS sequence"/>
</dbReference>
<dbReference type="Gene3D" id="3.30.40.10">
    <property type="entry name" value="Zinc/RING finger domain, C3HC4 (zinc finger)"/>
    <property type="match status" value="1"/>
</dbReference>
<evidence type="ECO:0000259" key="3">
    <source>
        <dbReference type="PROSITE" id="PS50089"/>
    </source>
</evidence>
<organism evidence="4 5">
    <name type="scientific">Salvia divinorum</name>
    <name type="common">Maria pastora</name>
    <name type="synonym">Diviner's sage</name>
    <dbReference type="NCBI Taxonomy" id="28513"/>
    <lineage>
        <taxon>Eukaryota</taxon>
        <taxon>Viridiplantae</taxon>
        <taxon>Streptophyta</taxon>
        <taxon>Embryophyta</taxon>
        <taxon>Tracheophyta</taxon>
        <taxon>Spermatophyta</taxon>
        <taxon>Magnoliopsida</taxon>
        <taxon>eudicotyledons</taxon>
        <taxon>Gunneridae</taxon>
        <taxon>Pentapetalae</taxon>
        <taxon>asterids</taxon>
        <taxon>lamiids</taxon>
        <taxon>Lamiales</taxon>
        <taxon>Lamiaceae</taxon>
        <taxon>Nepetoideae</taxon>
        <taxon>Mentheae</taxon>
        <taxon>Salviinae</taxon>
        <taxon>Salvia</taxon>
        <taxon>Salvia subgen. Calosphace</taxon>
    </lineage>
</organism>
<dbReference type="InterPro" id="IPR001841">
    <property type="entry name" value="Znf_RING"/>
</dbReference>
<dbReference type="AlphaFoldDB" id="A0ABD1GJB6"/>
<sequence length="498" mass="55976">METRAVQVLLRGRFLRNGSLAVYERPSSVAATELGFLDKDRWFPTLGSASAISVGSDSCYNDENKGEGESTCTEGRVTGNHIAAGLEGTTVDLEVIDETDEPVLVDERSLEDASVCAGSVNSIEESVLVTEARQNGACSHAEDEDMNLTFRNEFFLESAEINCSGSSYESKSGESYVHEVDDNTTGLEGNTNEEFNLYDASPEEYQESVTAIKESIAQNVNTVAFTEWVDGSRQDSDRSWQERASSQLFPGPSGNNVEEQDQIQESHDWPGHDFQEAIDSWRGMPSSEAGESVREVATAYFPDDDKGNTVELRELFRWRCLSSLLRSSFLHPFLLKLSQTLNSYIVSNLWLHPRETHLCNLQHFFEASQHLWNEDLRVTDWAHHYLNQQSGTEWEAINELRIDMARLMQRMNNVKALNRPISSKDAPKDNRVHDESQLDHVKRGICCICQHSKIDSFLYRCGHMCTCTNCAENQVQSQGKCPMCCAPAVETVLVYFVQ</sequence>
<dbReference type="GO" id="GO:0008270">
    <property type="term" value="F:zinc ion binding"/>
    <property type="evidence" value="ECO:0007669"/>
    <property type="project" value="UniProtKB-KW"/>
</dbReference>